<dbReference type="InterPro" id="IPR038695">
    <property type="entry name" value="Saro_0823-like_sf"/>
</dbReference>
<dbReference type="PANTHER" id="PTHR37953:SF1">
    <property type="entry name" value="UPF0127 PROTEIN MJ1496"/>
    <property type="match status" value="1"/>
</dbReference>
<proteinExistence type="predicted"/>
<dbReference type="Proteomes" id="UP000295678">
    <property type="component" value="Unassembled WGS sequence"/>
</dbReference>
<organism evidence="2 3">
    <name type="scientific">Tepidamorphus gemmatus</name>
    <dbReference type="NCBI Taxonomy" id="747076"/>
    <lineage>
        <taxon>Bacteria</taxon>
        <taxon>Pseudomonadati</taxon>
        <taxon>Pseudomonadota</taxon>
        <taxon>Alphaproteobacteria</taxon>
        <taxon>Hyphomicrobiales</taxon>
        <taxon>Tepidamorphaceae</taxon>
        <taxon>Tepidamorphus</taxon>
    </lineage>
</organism>
<reference evidence="2 3" key="1">
    <citation type="submission" date="2019-03" db="EMBL/GenBank/DDBJ databases">
        <title>Genomic Encyclopedia of Type Strains, Phase IV (KMG-IV): sequencing the most valuable type-strain genomes for metagenomic binning, comparative biology and taxonomic classification.</title>
        <authorList>
            <person name="Goeker M."/>
        </authorList>
    </citation>
    <scope>NUCLEOTIDE SEQUENCE [LARGE SCALE GENOMIC DNA]</scope>
    <source>
        <strain evidence="2 3">DSM 19345</strain>
    </source>
</reference>
<feature type="chain" id="PRO_5020630869" description="DUF192 domain-containing protein" evidence="1">
    <location>
        <begin position="35"/>
        <end position="168"/>
    </location>
</feature>
<dbReference type="AlphaFoldDB" id="A0A4R3MCI2"/>
<dbReference type="PANTHER" id="PTHR37953">
    <property type="entry name" value="UPF0127 PROTEIN MJ1496"/>
    <property type="match status" value="1"/>
</dbReference>
<name>A0A4R3MCI2_9HYPH</name>
<comment type="caution">
    <text evidence="2">The sequence shown here is derived from an EMBL/GenBank/DDBJ whole genome shotgun (WGS) entry which is preliminary data.</text>
</comment>
<evidence type="ECO:0000313" key="2">
    <source>
        <dbReference type="EMBL" id="TCT11414.1"/>
    </source>
</evidence>
<keyword evidence="3" id="KW-1185">Reference proteome</keyword>
<gene>
    <name evidence="2" type="ORF">EDC22_104173</name>
</gene>
<dbReference type="InterPro" id="IPR003795">
    <property type="entry name" value="DUF192"/>
</dbReference>
<protein>
    <recommendedName>
        <fullName evidence="4">DUF192 domain-containing protein</fullName>
    </recommendedName>
</protein>
<feature type="signal peptide" evidence="1">
    <location>
        <begin position="1"/>
        <end position="34"/>
    </location>
</feature>
<dbReference type="Gene3D" id="2.60.120.1140">
    <property type="entry name" value="Protein of unknown function DUF192"/>
    <property type="match status" value="1"/>
</dbReference>
<sequence length="168" mass="18430">MSPCAALRRRSPRRFGPLVLVLALALLAFQPASAQRADQAVDGGIAVVETASGAHSFTVELAETPAQRARGLMFRRQMAPDHGMLFDFGTDDEVRMWMQNTYISLDMVFITRDGVVHRIERNTTPLSTRTISSKGPVRSVLEVIAGTADRIGLKRGDVVRHPIFGNAE</sequence>
<dbReference type="RefSeq" id="WP_245499683.1">
    <property type="nucleotide sequence ID" value="NZ_SMAK01000004.1"/>
</dbReference>
<dbReference type="EMBL" id="SMAK01000004">
    <property type="protein sequence ID" value="TCT11414.1"/>
    <property type="molecule type" value="Genomic_DNA"/>
</dbReference>
<accession>A0A4R3MCI2</accession>
<keyword evidence="1" id="KW-0732">Signal</keyword>
<evidence type="ECO:0008006" key="4">
    <source>
        <dbReference type="Google" id="ProtNLM"/>
    </source>
</evidence>
<dbReference type="Pfam" id="PF02643">
    <property type="entry name" value="DUF192"/>
    <property type="match status" value="1"/>
</dbReference>
<evidence type="ECO:0000256" key="1">
    <source>
        <dbReference type="SAM" id="SignalP"/>
    </source>
</evidence>
<evidence type="ECO:0000313" key="3">
    <source>
        <dbReference type="Proteomes" id="UP000295678"/>
    </source>
</evidence>